<evidence type="ECO:0000259" key="4">
    <source>
        <dbReference type="SMART" id="SM00181"/>
    </source>
</evidence>
<feature type="domain" description="EGF-like" evidence="4">
    <location>
        <begin position="1316"/>
        <end position="1360"/>
    </location>
</feature>
<organism evidence="5 6">
    <name type="scientific">Mythimna separata</name>
    <name type="common">Oriental armyworm</name>
    <name type="synonym">Pseudaletia separata</name>
    <dbReference type="NCBI Taxonomy" id="271217"/>
    <lineage>
        <taxon>Eukaryota</taxon>
        <taxon>Metazoa</taxon>
        <taxon>Ecdysozoa</taxon>
        <taxon>Arthropoda</taxon>
        <taxon>Hexapoda</taxon>
        <taxon>Insecta</taxon>
        <taxon>Pterygota</taxon>
        <taxon>Neoptera</taxon>
        <taxon>Endopterygota</taxon>
        <taxon>Lepidoptera</taxon>
        <taxon>Glossata</taxon>
        <taxon>Ditrysia</taxon>
        <taxon>Noctuoidea</taxon>
        <taxon>Noctuidae</taxon>
        <taxon>Noctuinae</taxon>
        <taxon>Hadenini</taxon>
        <taxon>Mythimna</taxon>
    </lineage>
</organism>
<feature type="domain" description="EGF-like" evidence="4">
    <location>
        <begin position="547"/>
        <end position="590"/>
    </location>
</feature>
<protein>
    <recommendedName>
        <fullName evidence="4">EGF-like domain-containing protein</fullName>
    </recommendedName>
</protein>
<feature type="domain" description="EGF-like" evidence="4">
    <location>
        <begin position="1702"/>
        <end position="1736"/>
    </location>
</feature>
<evidence type="ECO:0000313" key="6">
    <source>
        <dbReference type="Proteomes" id="UP001231518"/>
    </source>
</evidence>
<feature type="domain" description="EGF-like" evidence="4">
    <location>
        <begin position="1633"/>
        <end position="1675"/>
    </location>
</feature>
<evidence type="ECO:0000256" key="1">
    <source>
        <dbReference type="ARBA" id="ARBA00022690"/>
    </source>
</evidence>
<keyword evidence="1" id="KW-0646">Protease inhibitor</keyword>
<feature type="domain" description="EGF-like" evidence="4">
    <location>
        <begin position="868"/>
        <end position="907"/>
    </location>
</feature>
<dbReference type="CDD" id="cd19941">
    <property type="entry name" value="TIL"/>
    <property type="match status" value="14"/>
</dbReference>
<dbReference type="InterPro" id="IPR051368">
    <property type="entry name" value="SerProtInhib-TIL_Domain"/>
</dbReference>
<dbReference type="Proteomes" id="UP001231518">
    <property type="component" value="Chromosome 8"/>
</dbReference>
<feature type="domain" description="EGF-like" evidence="4">
    <location>
        <begin position="1176"/>
        <end position="1228"/>
    </location>
</feature>
<dbReference type="PANTHER" id="PTHR23259">
    <property type="entry name" value="RIDDLE"/>
    <property type="match status" value="1"/>
</dbReference>
<feature type="domain" description="EGF-like" evidence="4">
    <location>
        <begin position="493"/>
        <end position="529"/>
    </location>
</feature>
<dbReference type="SUPFAM" id="SSF57567">
    <property type="entry name" value="Serine protease inhibitors"/>
    <property type="match status" value="17"/>
</dbReference>
<name>A0AAD7YLH7_MYTSE</name>
<feature type="domain" description="EGF-like" evidence="4">
    <location>
        <begin position="739"/>
        <end position="781"/>
    </location>
</feature>
<feature type="domain" description="EGF-like" evidence="4">
    <location>
        <begin position="376"/>
        <end position="404"/>
    </location>
</feature>
<dbReference type="Gene3D" id="2.10.25.10">
    <property type="entry name" value="Laminin"/>
    <property type="match status" value="25"/>
</dbReference>
<dbReference type="InterPro" id="IPR002919">
    <property type="entry name" value="TIL_dom"/>
</dbReference>
<reference evidence="5" key="1">
    <citation type="submission" date="2023-03" db="EMBL/GenBank/DDBJ databases">
        <title>Chromosome-level genomes of two armyworms, Mythimna separata and Mythimna loreyi, provide insights into the biosynthesis and reception of sex pheromones.</title>
        <authorList>
            <person name="Zhao H."/>
        </authorList>
    </citation>
    <scope>NUCLEOTIDE SEQUENCE</scope>
    <source>
        <strain evidence="5">BeijingLab</strain>
        <tissue evidence="5">Pupa</tissue>
    </source>
</reference>
<gene>
    <name evidence="5" type="ORF">PYW07_016654</name>
</gene>
<feature type="domain" description="EGF-like" evidence="4">
    <location>
        <begin position="801"/>
        <end position="843"/>
    </location>
</feature>
<sequence>MLVYVGFIFLTFAGSVLGGNKPKCNKPEHTCPKNEHYTRNNSRCIRTCANKWVPTSDDCKPFTGCVCNDGFVRLNDDASGRCVPEHKCPNKCKDPNAIYKKCPNPCPLTCDNPFPRVCTRMCLANGCECAPGFLQDSNGKCIRPKDCPKPITCPKHSRYVVDDNHCPKTCGNRCLPNSDAAGACAPFTGCVCKPGCVRKYDNATGPCIKETKCPPIPTECGVNEVATSCAVVCPPQTCDSMLARYNCLPTECKPGCDCRNGHLRNDSGVCIKSENCFNEHPAGCGGDLNATRARDCGNPNPPTCENPEPEVNNNVCVINGCECKQEYIMGDNGKCIAPSDCPGGSPKCGENKTYVGCKFGCPTNYCPRDDSRAQVACSMPFPCQGGCACKAGYLIVSPEDPRCVLASECPEVECTRPNEVWDPKPSGCFLERCEDRGSKCDYPYPSGPRCVCAEGHHRTEDDVCVPDSECPPLACNGDYNATLTVCPNPCPKTCDDPEAGDGGCIEICLKTDCQCNDGYFLTKIGGICIKPEDCGSCKGDPHAYYSNCPSACEPTCEKPDRNRACTRQCMPPGCVCRDGYVLNTRTGKCVKPKSCPVVDEGCNGDLNATYAECPSFCPVTCENPHVEDNVLCPAVCDPSFCVCKKGYILTKKGGICVKPGDCPVPGCNGDPNAEHKECPSACEPTCANPNPAFCTKQCMPPGCVCKKGFVLNEDTGLCVELEKCPVVGCDGDYNAEHSDCPSACPPTCKNPNPEFCTKQCMPPGCVCKKGFVLNEDTGFCVEPDKCPAPGCNGDANAEYSECPSACPPTCTNPDPQMCTFQCMPPGCVCKFGFYLNEATGKCVELENCPADPRCDGDRNATYKQSSSYCQATCKNPDTEGECMDMPMPPGCVCKNGFLRRKTGGKCIRPEDCPGGWPTCRQNETYVFCKVGCPTDYCPVDDSLAMVACDAPYPCPGGCVCQRGHLIASVDDERCILSSECPPVTCTRPNEEWDPYAPGCLHERCDDKDIPCDFQFPGPPRCRCKKGYYRNQDQICVPECQCPKPGCNGDLNATFSDCPSKCPATCCKPDSDRICTTDCDEPGCVCNEGFIQSYPGGPCISPYDCKGGSPHCNENMTYTSCKIDCPMKYCPQDENEIMVICDPIWPCPTGCECKQGFLKPNTGENKCILAADCPPVECTSPNEVWDPSPSICNYERCDEMYYECSDPTPGRPKCVCKPGFYRNNNGDCIPAEECPEPEPKPTCGYNEVAVPCRQICPPQNCEISYTDYACTDEHKVCEPGCDCLPDHLRNGSGICIPNDKCPYPSTPVCGINEIARDCRRICPPQTCLSKYALFRCVADLPCEPGCDCVPNYLRDERGICIRSEKCPAPCQISDECKRTCAEPNPPNCAYNPPQENIDGCDCKDGYILSELGGKCIPIDQCPPEVACRGDPNARPKRCPKPCPSTCESPNQFPCKRMCEAIGCECKSGFMLSNNTETARCILPDKCPGGNPCGKSGRFVDCKTDCKYDYCPVDDSRDLVFCDPPAGDCLSGCICNLNHKKKSRDDPRCIVSSKCPPVNCTRPNEVWNSCPSACLAENCEDIKNQPETCNTLVLNCEPRCICKDNHFRNSKGICVCAEDCPPPGCGGDPNAMYSECPSACEPTCTNQDPQICTAQCLPPGCVCKPGLVLNEDTGKCVDREDCPVPVCEDPHAVYKQCPSACEPTCANPEPEFCTDQCMPPSCVCKEGYVLNEKDGKCVKKCHCPGNSSAQD</sequence>
<feature type="domain" description="EGF-like" evidence="4">
    <location>
        <begin position="1368"/>
        <end position="1415"/>
    </location>
</feature>
<feature type="domain" description="EGF-like" evidence="4">
    <location>
        <begin position="1436"/>
        <end position="1480"/>
    </location>
</feature>
<feature type="domain" description="EGF-like" evidence="4">
    <location>
        <begin position="109"/>
        <end position="142"/>
    </location>
</feature>
<keyword evidence="3" id="KW-0732">Signal</keyword>
<evidence type="ECO:0000313" key="5">
    <source>
        <dbReference type="EMBL" id="KAJ8719098.1"/>
    </source>
</evidence>
<dbReference type="InterPro" id="IPR000742">
    <property type="entry name" value="EGF"/>
</dbReference>
<dbReference type="PANTHER" id="PTHR23259:SF70">
    <property type="entry name" value="ACCESSORY GLAND PROTEIN ACP62F-RELATED"/>
    <property type="match status" value="1"/>
</dbReference>
<dbReference type="Pfam" id="PF01826">
    <property type="entry name" value="TIL"/>
    <property type="match status" value="16"/>
</dbReference>
<proteinExistence type="predicted"/>
<keyword evidence="2" id="KW-1015">Disulfide bond</keyword>
<accession>A0AAD7YLH7</accession>
<evidence type="ECO:0000256" key="3">
    <source>
        <dbReference type="SAM" id="SignalP"/>
    </source>
</evidence>
<feature type="domain" description="EGF-like" evidence="4">
    <location>
        <begin position="413"/>
        <end position="465"/>
    </location>
</feature>
<feature type="chain" id="PRO_5042252174" description="EGF-like domain-containing protein" evidence="3">
    <location>
        <begin position="19"/>
        <end position="1749"/>
    </location>
</feature>
<feature type="domain" description="EGF-like" evidence="4">
    <location>
        <begin position="984"/>
        <end position="1036"/>
    </location>
</feature>
<evidence type="ECO:0000256" key="2">
    <source>
        <dbReference type="ARBA" id="ARBA00023157"/>
    </source>
</evidence>
<keyword evidence="6" id="KW-1185">Reference proteome</keyword>
<dbReference type="InterPro" id="IPR036084">
    <property type="entry name" value="Ser_inhib-like_sf"/>
</dbReference>
<dbReference type="EMBL" id="JARGEI010000015">
    <property type="protein sequence ID" value="KAJ8719098.1"/>
    <property type="molecule type" value="Genomic_DNA"/>
</dbReference>
<feature type="domain" description="EGF-like" evidence="4">
    <location>
        <begin position="681"/>
        <end position="719"/>
    </location>
</feature>
<dbReference type="SMART" id="SM00181">
    <property type="entry name" value="EGF"/>
    <property type="match status" value="17"/>
</dbReference>
<comment type="caution">
    <text evidence="5">The sequence shown here is derived from an EMBL/GenBank/DDBJ whole genome shotgun (WGS) entry which is preliminary data.</text>
</comment>
<feature type="signal peptide" evidence="3">
    <location>
        <begin position="1"/>
        <end position="18"/>
    </location>
</feature>
<feature type="domain" description="EGF-like" evidence="4">
    <location>
        <begin position="612"/>
        <end position="657"/>
    </location>
</feature>
<dbReference type="GO" id="GO:0030414">
    <property type="term" value="F:peptidase inhibitor activity"/>
    <property type="evidence" value="ECO:0007669"/>
    <property type="project" value="UniProtKB-KW"/>
</dbReference>